<name>A0A0J1FW40_9FIRM</name>
<comment type="caution">
    <text evidence="2">The sequence shown here is derived from an EMBL/GenBank/DDBJ whole genome shotgun (WGS) entry which is preliminary data.</text>
</comment>
<dbReference type="GO" id="GO:0003677">
    <property type="term" value="F:DNA binding"/>
    <property type="evidence" value="ECO:0007669"/>
    <property type="project" value="InterPro"/>
</dbReference>
<gene>
    <name evidence="2" type="primary">csoR_1</name>
    <name evidence="2" type="ORF">DEAC_c00330</name>
</gene>
<dbReference type="GO" id="GO:0045892">
    <property type="term" value="P:negative regulation of DNA-templated transcription"/>
    <property type="evidence" value="ECO:0007669"/>
    <property type="project" value="UniProtKB-ARBA"/>
</dbReference>
<dbReference type="InterPro" id="IPR003735">
    <property type="entry name" value="Metal_Tscrpt_repr"/>
</dbReference>
<dbReference type="EMBL" id="LDZY01000001">
    <property type="protein sequence ID" value="KLU67639.1"/>
    <property type="molecule type" value="Genomic_DNA"/>
</dbReference>
<dbReference type="STRING" id="476652.DEAC_c00330"/>
<evidence type="ECO:0000313" key="2">
    <source>
        <dbReference type="EMBL" id="KLU67639.1"/>
    </source>
</evidence>
<evidence type="ECO:0000313" key="3">
    <source>
        <dbReference type="Proteomes" id="UP000036356"/>
    </source>
</evidence>
<dbReference type="Pfam" id="PF02583">
    <property type="entry name" value="Trns_repr_metal"/>
    <property type="match status" value="1"/>
</dbReference>
<dbReference type="Proteomes" id="UP000036356">
    <property type="component" value="Unassembled WGS sequence"/>
</dbReference>
<proteinExistence type="predicted"/>
<evidence type="ECO:0000256" key="1">
    <source>
        <dbReference type="SAM" id="MobiDB-lite"/>
    </source>
</evidence>
<accession>A0A0J1FW40</accession>
<keyword evidence="3" id="KW-1185">Reference proteome</keyword>
<dbReference type="Gene3D" id="1.20.58.1000">
    <property type="entry name" value="Metal-sensitive repressor, helix protomer"/>
    <property type="match status" value="1"/>
</dbReference>
<dbReference type="AlphaFoldDB" id="A0A0J1FW40"/>
<protein>
    <submittedName>
        <fullName evidence="2">Copper-sensing transcriptional repressor CsoR</fullName>
    </submittedName>
</protein>
<dbReference type="PANTHER" id="PTHR33677:SF3">
    <property type="entry name" value="COPPER-SENSING TRANSCRIPTIONAL REPRESSOR RICR"/>
    <property type="match status" value="1"/>
</dbReference>
<dbReference type="CDD" id="cd10152">
    <property type="entry name" value="SaCsoR-like_DUF156"/>
    <property type="match status" value="1"/>
</dbReference>
<dbReference type="PANTHER" id="PTHR33677">
    <property type="entry name" value="TRANSCRIPTIONAL REPRESSOR FRMR-RELATED"/>
    <property type="match status" value="1"/>
</dbReference>
<dbReference type="RefSeq" id="WP_047808030.1">
    <property type="nucleotide sequence ID" value="NZ_LDZY01000001.1"/>
</dbReference>
<organism evidence="2 3">
    <name type="scientific">Desulfosporosinus acididurans</name>
    <dbReference type="NCBI Taxonomy" id="476652"/>
    <lineage>
        <taxon>Bacteria</taxon>
        <taxon>Bacillati</taxon>
        <taxon>Bacillota</taxon>
        <taxon>Clostridia</taxon>
        <taxon>Eubacteriales</taxon>
        <taxon>Desulfitobacteriaceae</taxon>
        <taxon>Desulfosporosinus</taxon>
    </lineage>
</organism>
<reference evidence="2 3" key="1">
    <citation type="submission" date="2015-06" db="EMBL/GenBank/DDBJ databases">
        <title>Draft genome of the moderately acidophilic sulfate reducer Candidatus Desulfosporosinus acididurans strain M1.</title>
        <authorList>
            <person name="Poehlein A."/>
            <person name="Petzsch P."/>
            <person name="Johnson B.D."/>
            <person name="Schloemann M."/>
            <person name="Daniel R."/>
            <person name="Muehling M."/>
        </authorList>
    </citation>
    <scope>NUCLEOTIDE SEQUENCE [LARGE SCALE GENOMIC DNA]</scope>
    <source>
        <strain evidence="2 3">M1</strain>
    </source>
</reference>
<dbReference type="PATRIC" id="fig|476652.3.peg.34"/>
<dbReference type="InterPro" id="IPR038390">
    <property type="entry name" value="Metal_Tscrpt_repr_sf"/>
</dbReference>
<feature type="region of interest" description="Disordered" evidence="1">
    <location>
        <begin position="1"/>
        <end position="29"/>
    </location>
</feature>
<dbReference type="GO" id="GO:0046872">
    <property type="term" value="F:metal ion binding"/>
    <property type="evidence" value="ECO:0007669"/>
    <property type="project" value="InterPro"/>
</dbReference>
<sequence>MNEDKDIQSCGCCSETSNENNRTSHHSEKTIKDLSNRMNRIEGQVRGIKGMIERHVYCDDILNQISSVQSALNGVSKLLLEKHMKSCVRERLDANDDEVIDEVLNTIFRMMR</sequence>